<proteinExistence type="predicted"/>
<accession>A0A6J6NJ10</accession>
<keyword evidence="1" id="KW-1133">Transmembrane helix</keyword>
<dbReference type="EMBL" id="CAEZXP010000001">
    <property type="protein sequence ID" value="CAB4686349.1"/>
    <property type="molecule type" value="Genomic_DNA"/>
</dbReference>
<dbReference type="Pfam" id="PF12697">
    <property type="entry name" value="Abhydrolase_6"/>
    <property type="match status" value="1"/>
</dbReference>
<reference evidence="3" key="1">
    <citation type="submission" date="2020-05" db="EMBL/GenBank/DDBJ databases">
        <authorList>
            <person name="Chiriac C."/>
            <person name="Salcher M."/>
            <person name="Ghai R."/>
            <person name="Kavagutti S V."/>
        </authorList>
    </citation>
    <scope>NUCLEOTIDE SEQUENCE</scope>
</reference>
<evidence type="ECO:0000256" key="1">
    <source>
        <dbReference type="SAM" id="Phobius"/>
    </source>
</evidence>
<evidence type="ECO:0000313" key="3">
    <source>
        <dbReference type="EMBL" id="CAB4686349.1"/>
    </source>
</evidence>
<keyword evidence="1" id="KW-0472">Membrane</keyword>
<name>A0A6J6NJ10_9ZZZZ</name>
<organism evidence="3">
    <name type="scientific">freshwater metagenome</name>
    <dbReference type="NCBI Taxonomy" id="449393"/>
    <lineage>
        <taxon>unclassified sequences</taxon>
        <taxon>metagenomes</taxon>
        <taxon>ecological metagenomes</taxon>
    </lineage>
</organism>
<keyword evidence="1" id="KW-0812">Transmembrane</keyword>
<dbReference type="InterPro" id="IPR000073">
    <property type="entry name" value="AB_hydrolase_1"/>
</dbReference>
<feature type="transmembrane region" description="Helical" evidence="1">
    <location>
        <begin position="7"/>
        <end position="29"/>
    </location>
</feature>
<dbReference type="Gene3D" id="3.40.50.1820">
    <property type="entry name" value="alpha/beta hydrolase"/>
    <property type="match status" value="1"/>
</dbReference>
<dbReference type="AlphaFoldDB" id="A0A6J6NJ10"/>
<dbReference type="InterPro" id="IPR029058">
    <property type="entry name" value="AB_hydrolase_fold"/>
</dbReference>
<sequence>MRLALKLIGWSVGMVLGVIVFLFAASWIFNEATSWRSKPVTELWSGSFVESGGVKTAYQSWGTHGTPIVLVGGFLEPTWVWEKTAESLAKDHRVYALDLDGFGYTERTGPWTLASWGDQVQGFIQALHLGNPTVVGHSLGAAVAVEVGQRGVASRIVLVDGDALKVGGPPSFVRTVLTHTPFVTSLVELATLWDYPARNILKNAYGPYRPPITHEMIDAWTRPLLADNTAKALLGMTKHGIAGFSRAELQAGTPPATVIWGELDTVDPIDHGRQTANDIHARFVVIPKAGHVSMLNNPAAVARAISTAASS</sequence>
<dbReference type="PRINTS" id="PR00111">
    <property type="entry name" value="ABHYDROLASE"/>
</dbReference>
<dbReference type="PANTHER" id="PTHR43689">
    <property type="entry name" value="HYDROLASE"/>
    <property type="match status" value="1"/>
</dbReference>
<dbReference type="PANTHER" id="PTHR43689:SF8">
    <property type="entry name" value="ALPHA_BETA-HYDROLASES SUPERFAMILY PROTEIN"/>
    <property type="match status" value="1"/>
</dbReference>
<protein>
    <submittedName>
        <fullName evidence="3">Unannotated protein</fullName>
    </submittedName>
</protein>
<evidence type="ECO:0000259" key="2">
    <source>
        <dbReference type="Pfam" id="PF12697"/>
    </source>
</evidence>
<feature type="domain" description="AB hydrolase-1" evidence="2">
    <location>
        <begin position="68"/>
        <end position="304"/>
    </location>
</feature>
<dbReference type="SUPFAM" id="SSF53474">
    <property type="entry name" value="alpha/beta-Hydrolases"/>
    <property type="match status" value="1"/>
</dbReference>
<gene>
    <name evidence="3" type="ORF">UFOPK2399_00341</name>
</gene>